<organism evidence="1 2">
    <name type="scientific">Virgisporangium aliadipatigenens</name>
    <dbReference type="NCBI Taxonomy" id="741659"/>
    <lineage>
        <taxon>Bacteria</taxon>
        <taxon>Bacillati</taxon>
        <taxon>Actinomycetota</taxon>
        <taxon>Actinomycetes</taxon>
        <taxon>Micromonosporales</taxon>
        <taxon>Micromonosporaceae</taxon>
        <taxon>Virgisporangium</taxon>
    </lineage>
</organism>
<name>A0A8J4DPD5_9ACTN</name>
<reference evidence="1" key="1">
    <citation type="submission" date="2021-01" db="EMBL/GenBank/DDBJ databases">
        <title>Whole genome shotgun sequence of Virgisporangium aliadipatigenens NBRC 105644.</title>
        <authorList>
            <person name="Komaki H."/>
            <person name="Tamura T."/>
        </authorList>
    </citation>
    <scope>NUCLEOTIDE SEQUENCE</scope>
    <source>
        <strain evidence="1">NBRC 105644</strain>
    </source>
</reference>
<dbReference type="Proteomes" id="UP000619260">
    <property type="component" value="Unassembled WGS sequence"/>
</dbReference>
<dbReference type="RefSeq" id="WP_203898950.1">
    <property type="nucleotide sequence ID" value="NZ_BOPF01000007.1"/>
</dbReference>
<evidence type="ECO:0000313" key="2">
    <source>
        <dbReference type="Proteomes" id="UP000619260"/>
    </source>
</evidence>
<comment type="caution">
    <text evidence="1">The sequence shown here is derived from an EMBL/GenBank/DDBJ whole genome shotgun (WGS) entry which is preliminary data.</text>
</comment>
<evidence type="ECO:0000313" key="1">
    <source>
        <dbReference type="EMBL" id="GIJ45399.1"/>
    </source>
</evidence>
<keyword evidence="2" id="KW-1185">Reference proteome</keyword>
<accession>A0A8J4DPD5</accession>
<sequence>MGESFQKIVDLDATAAEAAELGHTLLARLVAAQIVVATPSDCVLGEPFGHAPGARWRTVVTEPDDRLFTRLRTNGLRVVTGRTVFFAGPDVYRVACPHCHVADRSDDDGPSAQWSRFWDAVDEWHRGASDGFACVHCGAFVAMNDWAWDDLPWAFGNLALEFWNWPPLAPSFVADVGAHLGHRVRRTTGKL</sequence>
<dbReference type="AlphaFoldDB" id="A0A8J4DPD5"/>
<gene>
    <name evidence="1" type="ORF">Val02_22850</name>
</gene>
<proteinExistence type="predicted"/>
<protein>
    <submittedName>
        <fullName evidence="1">Uncharacterized protein</fullName>
    </submittedName>
</protein>
<dbReference type="EMBL" id="BOPF01000007">
    <property type="protein sequence ID" value="GIJ45399.1"/>
    <property type="molecule type" value="Genomic_DNA"/>
</dbReference>